<evidence type="ECO:0000256" key="4">
    <source>
        <dbReference type="ARBA" id="ARBA00022723"/>
    </source>
</evidence>
<comment type="subcellular location">
    <subcellularLocation>
        <location evidence="1">Periplasm</location>
    </subcellularLocation>
</comment>
<gene>
    <name evidence="12" type="primary">cyc4</name>
    <name evidence="12" type="ORF">Lrub_2831</name>
</gene>
<dbReference type="GO" id="GO:0042597">
    <property type="term" value="C:periplasmic space"/>
    <property type="evidence" value="ECO:0007669"/>
    <property type="project" value="UniProtKB-SubCell"/>
</dbReference>
<feature type="binding site" description="axial binding residue" evidence="9">
    <location>
        <position position="47"/>
    </location>
    <ligand>
        <name>heme c</name>
        <dbReference type="ChEBI" id="CHEBI:61717"/>
        <label>1</label>
    </ligand>
    <ligandPart>
        <name>Fe</name>
        <dbReference type="ChEBI" id="CHEBI:18248"/>
    </ligandPart>
</feature>
<keyword evidence="6" id="KW-0249">Electron transport</keyword>
<feature type="binding site" description="covalent" evidence="8">
    <location>
        <position position="143"/>
    </location>
    <ligand>
        <name>heme c</name>
        <dbReference type="ChEBI" id="CHEBI:61717"/>
        <label>2</label>
    </ligand>
</feature>
<feature type="binding site" description="axial binding residue" evidence="9">
    <location>
        <position position="87"/>
    </location>
    <ligand>
        <name>heme c</name>
        <dbReference type="ChEBI" id="CHEBI:61717"/>
        <label>1</label>
    </ligand>
    <ligandPart>
        <name>Fe</name>
        <dbReference type="ChEBI" id="CHEBI:18248"/>
    </ligandPart>
</feature>
<organism evidence="12 13">
    <name type="scientific">Legionella rubrilucens</name>
    <dbReference type="NCBI Taxonomy" id="458"/>
    <lineage>
        <taxon>Bacteria</taxon>
        <taxon>Pseudomonadati</taxon>
        <taxon>Pseudomonadota</taxon>
        <taxon>Gammaproteobacteria</taxon>
        <taxon>Legionellales</taxon>
        <taxon>Legionellaceae</taxon>
        <taxon>Legionella</taxon>
    </lineage>
</organism>
<evidence type="ECO:0000256" key="7">
    <source>
        <dbReference type="ARBA" id="ARBA00023004"/>
    </source>
</evidence>
<evidence type="ECO:0000313" key="13">
    <source>
        <dbReference type="Proteomes" id="UP000054608"/>
    </source>
</evidence>
<dbReference type="EMBL" id="LNYT01000022">
    <property type="protein sequence ID" value="KTD46034.1"/>
    <property type="molecule type" value="Genomic_DNA"/>
</dbReference>
<dbReference type="InterPro" id="IPR050597">
    <property type="entry name" value="Cytochrome_c_Oxidase_Subunit"/>
</dbReference>
<sequence>MKKMVFVVALLSLTLAQAAPLSPETTSTTTTPVKTTAEKAAVCVACHGEKGNSANPEWPNLAGQHAGYLLKQLKDFKAAKTRNVPAMTAIVAGMSEEDMAELAQYYAEMPLAEASTPEKYLKRGEQLYRGGDFNQHITACIACHGPKGTGNAQAGFPVVSGQHAPYVIQQLKAFKERKRTNDLNSIMQDISARMSDDDMAAVAYYMQGLY</sequence>
<name>A0A0W0XNV3_9GAMM</name>
<keyword evidence="10" id="KW-0732">Signal</keyword>
<comment type="caution">
    <text evidence="12">The sequence shown here is derived from an EMBL/GenBank/DDBJ whole genome shotgun (WGS) entry which is preliminary data.</text>
</comment>
<proteinExistence type="predicted"/>
<dbReference type="PANTHER" id="PTHR33751:SF9">
    <property type="entry name" value="CYTOCHROME C4"/>
    <property type="match status" value="1"/>
</dbReference>
<dbReference type="InterPro" id="IPR024167">
    <property type="entry name" value="Cytochrome_c4-like"/>
</dbReference>
<evidence type="ECO:0000313" key="12">
    <source>
        <dbReference type="EMBL" id="KTD46034.1"/>
    </source>
</evidence>
<evidence type="ECO:0000256" key="9">
    <source>
        <dbReference type="PIRSR" id="PIRSR000005-2"/>
    </source>
</evidence>
<evidence type="ECO:0000256" key="1">
    <source>
        <dbReference type="ARBA" id="ARBA00004418"/>
    </source>
</evidence>
<feature type="binding site" description="covalent" evidence="8">
    <location>
        <position position="140"/>
    </location>
    <ligand>
        <name>heme c</name>
        <dbReference type="ChEBI" id="CHEBI:61717"/>
        <label>2</label>
    </ligand>
</feature>
<keyword evidence="13" id="KW-1185">Reference proteome</keyword>
<feature type="chain" id="PRO_5006916733" evidence="10">
    <location>
        <begin position="19"/>
        <end position="210"/>
    </location>
</feature>
<feature type="binding site" description="axial binding residue" evidence="9">
    <location>
        <position position="144"/>
    </location>
    <ligand>
        <name>heme c</name>
        <dbReference type="ChEBI" id="CHEBI:61717"/>
        <label>2</label>
    </ligand>
    <ligandPart>
        <name>Fe</name>
        <dbReference type="ChEBI" id="CHEBI:18248"/>
    </ligandPart>
</feature>
<evidence type="ECO:0000259" key="11">
    <source>
        <dbReference type="PROSITE" id="PS51007"/>
    </source>
</evidence>
<evidence type="ECO:0000256" key="6">
    <source>
        <dbReference type="ARBA" id="ARBA00022982"/>
    </source>
</evidence>
<comment type="PTM">
    <text evidence="8">Binds 2 heme c groups covalently per subunit.</text>
</comment>
<feature type="signal peptide" evidence="10">
    <location>
        <begin position="1"/>
        <end position="18"/>
    </location>
</feature>
<keyword evidence="4 9" id="KW-0479">Metal-binding</keyword>
<dbReference type="InterPro" id="IPR009056">
    <property type="entry name" value="Cyt_c-like_dom"/>
</dbReference>
<dbReference type="Gene3D" id="1.10.760.10">
    <property type="entry name" value="Cytochrome c-like domain"/>
    <property type="match status" value="2"/>
</dbReference>
<dbReference type="PIRSF" id="PIRSF000005">
    <property type="entry name" value="Cytochrome_c4"/>
    <property type="match status" value="1"/>
</dbReference>
<protein>
    <submittedName>
        <fullName evidence="12">Cytochrome c4</fullName>
    </submittedName>
</protein>
<dbReference type="PATRIC" id="fig|458.5.peg.2952"/>
<evidence type="ECO:0000256" key="3">
    <source>
        <dbReference type="ARBA" id="ARBA00022617"/>
    </source>
</evidence>
<dbReference type="InterPro" id="IPR036909">
    <property type="entry name" value="Cyt_c-like_dom_sf"/>
</dbReference>
<evidence type="ECO:0000256" key="8">
    <source>
        <dbReference type="PIRSR" id="PIRSR000005-1"/>
    </source>
</evidence>
<accession>A0A0W0XNV3</accession>
<feature type="binding site" description="covalent" evidence="8">
    <location>
        <position position="46"/>
    </location>
    <ligand>
        <name>heme c</name>
        <dbReference type="ChEBI" id="CHEBI:61717"/>
        <label>1</label>
    </ligand>
</feature>
<keyword evidence="7 9" id="KW-0408">Iron</keyword>
<reference evidence="12 13" key="1">
    <citation type="submission" date="2015-11" db="EMBL/GenBank/DDBJ databases">
        <title>Genomic analysis of 38 Legionella species identifies large and diverse effector repertoires.</title>
        <authorList>
            <person name="Burstein D."/>
            <person name="Amaro F."/>
            <person name="Zusman T."/>
            <person name="Lifshitz Z."/>
            <person name="Cohen O."/>
            <person name="Gilbert J.A."/>
            <person name="Pupko T."/>
            <person name="Shuman H.A."/>
            <person name="Segal G."/>
        </authorList>
    </citation>
    <scope>NUCLEOTIDE SEQUENCE [LARGE SCALE GENOMIC DNA]</scope>
    <source>
        <strain evidence="12 13">WA-270A-C2</strain>
    </source>
</reference>
<keyword evidence="3 8" id="KW-0349">Heme</keyword>
<dbReference type="GO" id="GO:0009055">
    <property type="term" value="F:electron transfer activity"/>
    <property type="evidence" value="ECO:0007669"/>
    <property type="project" value="InterPro"/>
</dbReference>
<keyword evidence="2" id="KW-0813">Transport</keyword>
<dbReference type="Proteomes" id="UP000054608">
    <property type="component" value="Unassembled WGS sequence"/>
</dbReference>
<evidence type="ECO:0000256" key="10">
    <source>
        <dbReference type="SAM" id="SignalP"/>
    </source>
</evidence>
<dbReference type="OrthoDB" id="9773456at2"/>
<evidence type="ECO:0000256" key="5">
    <source>
        <dbReference type="ARBA" id="ARBA00022764"/>
    </source>
</evidence>
<feature type="binding site" description="covalent" evidence="8">
    <location>
        <position position="43"/>
    </location>
    <ligand>
        <name>heme c</name>
        <dbReference type="ChEBI" id="CHEBI:61717"/>
        <label>1</label>
    </ligand>
</feature>
<dbReference type="GO" id="GO:0005506">
    <property type="term" value="F:iron ion binding"/>
    <property type="evidence" value="ECO:0007669"/>
    <property type="project" value="InterPro"/>
</dbReference>
<feature type="binding site" description="axial binding residue" evidence="9">
    <location>
        <position position="187"/>
    </location>
    <ligand>
        <name>heme c</name>
        <dbReference type="ChEBI" id="CHEBI:61717"/>
        <label>2</label>
    </ligand>
    <ligandPart>
        <name>Fe</name>
        <dbReference type="ChEBI" id="CHEBI:18248"/>
    </ligandPart>
</feature>
<keyword evidence="5" id="KW-0574">Periplasm</keyword>
<dbReference type="RefSeq" id="WP_082651526.1">
    <property type="nucleotide sequence ID" value="NZ_CAAAIN010000004.1"/>
</dbReference>
<feature type="domain" description="Cytochrome c" evidence="11">
    <location>
        <begin position="119"/>
        <end position="210"/>
    </location>
</feature>
<dbReference type="AlphaFoldDB" id="A0A0W0XNV3"/>
<dbReference type="SUPFAM" id="SSF46626">
    <property type="entry name" value="Cytochrome c"/>
    <property type="match status" value="2"/>
</dbReference>
<dbReference type="STRING" id="458.Lrub_2831"/>
<evidence type="ECO:0000256" key="2">
    <source>
        <dbReference type="ARBA" id="ARBA00022448"/>
    </source>
</evidence>
<dbReference type="GO" id="GO:0020037">
    <property type="term" value="F:heme binding"/>
    <property type="evidence" value="ECO:0007669"/>
    <property type="project" value="InterPro"/>
</dbReference>
<dbReference type="Pfam" id="PF00034">
    <property type="entry name" value="Cytochrom_C"/>
    <property type="match status" value="2"/>
</dbReference>
<feature type="domain" description="Cytochrome c" evidence="11">
    <location>
        <begin position="1"/>
        <end position="110"/>
    </location>
</feature>
<dbReference type="PROSITE" id="PS51007">
    <property type="entry name" value="CYTC"/>
    <property type="match status" value="2"/>
</dbReference>
<dbReference type="PANTHER" id="PTHR33751">
    <property type="entry name" value="CBB3-TYPE CYTOCHROME C OXIDASE SUBUNIT FIXP"/>
    <property type="match status" value="1"/>
</dbReference>